<reference evidence="2 3" key="3">
    <citation type="journal article" date="2010" name="BMC Genomics">
        <title>Transcriptome sequencing and comparative analysis of cucumber flowers with different sex types.</title>
        <authorList>
            <person name="Guo S."/>
            <person name="Zheng Y."/>
            <person name="Joung J.G."/>
            <person name="Liu S."/>
            <person name="Zhang Z."/>
            <person name="Crasta O.R."/>
            <person name="Sobral B.W."/>
            <person name="Xu Y."/>
            <person name="Huang S."/>
            <person name="Fei Z."/>
        </authorList>
    </citation>
    <scope>NUCLEOTIDE SEQUENCE [LARGE SCALE GENOMIC DNA]</scope>
    <source>
        <strain evidence="3">cv. 9930</strain>
    </source>
</reference>
<dbReference type="PANTHER" id="PTHR34130:SF5">
    <property type="entry name" value="OS08G0243800 PROTEIN"/>
    <property type="match status" value="1"/>
</dbReference>
<feature type="region of interest" description="Disordered" evidence="1">
    <location>
        <begin position="220"/>
        <end position="246"/>
    </location>
</feature>
<name>A0A0A0KQQ0_CUCSA</name>
<reference evidence="2 3" key="1">
    <citation type="journal article" date="2009" name="Nat. Genet.">
        <title>The genome of the cucumber, Cucumis sativus L.</title>
        <authorList>
            <person name="Huang S."/>
            <person name="Li R."/>
            <person name="Zhang Z."/>
            <person name="Li L."/>
            <person name="Gu X."/>
            <person name="Fan W."/>
            <person name="Lucas W.J."/>
            <person name="Wang X."/>
            <person name="Xie B."/>
            <person name="Ni P."/>
            <person name="Ren Y."/>
            <person name="Zhu H."/>
            <person name="Li J."/>
            <person name="Lin K."/>
            <person name="Jin W."/>
            <person name="Fei Z."/>
            <person name="Li G."/>
            <person name="Staub J."/>
            <person name="Kilian A."/>
            <person name="van der Vossen E.A."/>
            <person name="Wu Y."/>
            <person name="Guo J."/>
            <person name="He J."/>
            <person name="Jia Z."/>
            <person name="Ren Y."/>
            <person name="Tian G."/>
            <person name="Lu Y."/>
            <person name="Ruan J."/>
            <person name="Qian W."/>
            <person name="Wang M."/>
            <person name="Huang Q."/>
            <person name="Li B."/>
            <person name="Xuan Z."/>
            <person name="Cao J."/>
            <person name="Asan"/>
            <person name="Wu Z."/>
            <person name="Zhang J."/>
            <person name="Cai Q."/>
            <person name="Bai Y."/>
            <person name="Zhao B."/>
            <person name="Han Y."/>
            <person name="Li Y."/>
            <person name="Li X."/>
            <person name="Wang S."/>
            <person name="Shi Q."/>
            <person name="Liu S."/>
            <person name="Cho W.K."/>
            <person name="Kim J.Y."/>
            <person name="Xu Y."/>
            <person name="Heller-Uszynska K."/>
            <person name="Miao H."/>
            <person name="Cheng Z."/>
            <person name="Zhang S."/>
            <person name="Wu J."/>
            <person name="Yang Y."/>
            <person name="Kang H."/>
            <person name="Li M."/>
            <person name="Liang H."/>
            <person name="Ren X."/>
            <person name="Shi Z."/>
            <person name="Wen M."/>
            <person name="Jian M."/>
            <person name="Yang H."/>
            <person name="Zhang G."/>
            <person name="Yang Z."/>
            <person name="Chen R."/>
            <person name="Liu S."/>
            <person name="Li J."/>
            <person name="Ma L."/>
            <person name="Liu H."/>
            <person name="Zhou Y."/>
            <person name="Zhao J."/>
            <person name="Fang X."/>
            <person name="Li G."/>
            <person name="Fang L."/>
            <person name="Li Y."/>
            <person name="Liu D."/>
            <person name="Zheng H."/>
            <person name="Zhang Y."/>
            <person name="Qin N."/>
            <person name="Li Z."/>
            <person name="Yang G."/>
            <person name="Yang S."/>
            <person name="Bolund L."/>
            <person name="Kristiansen K."/>
            <person name="Zheng H."/>
            <person name="Li S."/>
            <person name="Zhang X."/>
            <person name="Yang H."/>
            <person name="Wang J."/>
            <person name="Sun R."/>
            <person name="Zhang B."/>
            <person name="Jiang S."/>
            <person name="Wang J."/>
            <person name="Du Y."/>
            <person name="Li S."/>
        </authorList>
    </citation>
    <scope>NUCLEOTIDE SEQUENCE [LARGE SCALE GENOMIC DNA]</scope>
    <source>
        <strain evidence="3">cv. 9930</strain>
    </source>
</reference>
<feature type="compositionally biased region" description="Basic and acidic residues" evidence="1">
    <location>
        <begin position="224"/>
        <end position="242"/>
    </location>
</feature>
<dbReference type="Gramene" id="KGN51229">
    <property type="protein sequence ID" value="KGN51229"/>
    <property type="gene ID" value="Csa_5G495960"/>
</dbReference>
<feature type="compositionally biased region" description="Acidic residues" evidence="1">
    <location>
        <begin position="37"/>
        <end position="50"/>
    </location>
</feature>
<dbReference type="PANTHER" id="PTHR34130">
    <property type="entry name" value="OS08G0243800 PROTEIN"/>
    <property type="match status" value="1"/>
</dbReference>
<sequence>MILAYKESYNRVEDTDSSIIINQHPHPHPHQHHEQQQEEEDEEEDEEESVETLSLCDLPIYSDESNCDDYQSASFDDHNQEDDTFFEFFSHDFSVANSSYSGSDNIIFCGKLIPYKQPSDSQIKPSDNFSGKKSSVSDTRSGPGGIKSFDPFSISLTNNSIPEYIKRPKRKWKLQKYELPEERAMILQSSPMKSRWFLFLFGSARFPKEMELSEMRIRQRRSMRLPEQRQPSSEERKVEKGRSKGKKTTTFQALCKHIKVENAVKVVRIALRCTTKIPSTRPFMQMVVHMLEEAEPCKN</sequence>
<evidence type="ECO:0000256" key="1">
    <source>
        <dbReference type="SAM" id="MobiDB-lite"/>
    </source>
</evidence>
<dbReference type="OMA" id="GMWKILK"/>
<feature type="compositionally biased region" description="Polar residues" evidence="1">
    <location>
        <begin position="119"/>
        <end position="140"/>
    </location>
</feature>
<keyword evidence="3" id="KW-1185">Reference proteome</keyword>
<proteinExistence type="predicted"/>
<dbReference type="EMBL" id="CM002926">
    <property type="protein sequence ID" value="KGN51229.1"/>
    <property type="molecule type" value="Genomic_DNA"/>
</dbReference>
<gene>
    <name evidence="2" type="ORF">Csa_5G495960</name>
</gene>
<protein>
    <submittedName>
        <fullName evidence="2">Uncharacterized protein</fullName>
    </submittedName>
</protein>
<accession>A0A0A0KQQ0</accession>
<feature type="region of interest" description="Disordered" evidence="1">
    <location>
        <begin position="119"/>
        <end position="144"/>
    </location>
</feature>
<reference evidence="2 3" key="4">
    <citation type="journal article" date="2011" name="BMC Genomics">
        <title>RNA-Seq improves annotation of protein-coding genes in the cucumber genome.</title>
        <authorList>
            <person name="Li Z."/>
            <person name="Zhang Z."/>
            <person name="Yan P."/>
            <person name="Huang S."/>
            <person name="Fei Z."/>
            <person name="Lin K."/>
        </authorList>
    </citation>
    <scope>NUCLEOTIDE SEQUENCE [LARGE SCALE GENOMIC DNA]</scope>
    <source>
        <strain evidence="3">cv. 9930</strain>
    </source>
</reference>
<feature type="region of interest" description="Disordered" evidence="1">
    <location>
        <begin position="20"/>
        <end position="52"/>
    </location>
</feature>
<organism evidence="2 3">
    <name type="scientific">Cucumis sativus</name>
    <name type="common">Cucumber</name>
    <dbReference type="NCBI Taxonomy" id="3659"/>
    <lineage>
        <taxon>Eukaryota</taxon>
        <taxon>Viridiplantae</taxon>
        <taxon>Streptophyta</taxon>
        <taxon>Embryophyta</taxon>
        <taxon>Tracheophyta</taxon>
        <taxon>Spermatophyta</taxon>
        <taxon>Magnoliopsida</taxon>
        <taxon>eudicotyledons</taxon>
        <taxon>Gunneridae</taxon>
        <taxon>Pentapetalae</taxon>
        <taxon>rosids</taxon>
        <taxon>fabids</taxon>
        <taxon>Cucurbitales</taxon>
        <taxon>Cucurbitaceae</taxon>
        <taxon>Benincaseae</taxon>
        <taxon>Cucumis</taxon>
    </lineage>
</organism>
<evidence type="ECO:0000313" key="2">
    <source>
        <dbReference type="EMBL" id="KGN51229.1"/>
    </source>
</evidence>
<evidence type="ECO:0000313" key="3">
    <source>
        <dbReference type="Proteomes" id="UP000029981"/>
    </source>
</evidence>
<dbReference type="AlphaFoldDB" id="A0A0A0KQQ0"/>
<dbReference type="Proteomes" id="UP000029981">
    <property type="component" value="Chromosome 5"/>
</dbReference>
<reference evidence="2 3" key="2">
    <citation type="journal article" date="2009" name="PLoS ONE">
        <title>An integrated genetic and cytogenetic map of the cucumber genome.</title>
        <authorList>
            <person name="Ren Y."/>
            <person name="Zhang Z."/>
            <person name="Liu J."/>
            <person name="Staub J.E."/>
            <person name="Han Y."/>
            <person name="Cheng Z."/>
            <person name="Li X."/>
            <person name="Lu J."/>
            <person name="Miao H."/>
            <person name="Kang H."/>
            <person name="Xie B."/>
            <person name="Gu X."/>
            <person name="Wang X."/>
            <person name="Du Y."/>
            <person name="Jin W."/>
            <person name="Huang S."/>
        </authorList>
    </citation>
    <scope>NUCLEOTIDE SEQUENCE [LARGE SCALE GENOMIC DNA]</scope>
    <source>
        <strain evidence="3">cv. 9930</strain>
    </source>
</reference>